<organism evidence="2 3">
    <name type="scientific">Stephania japonica</name>
    <dbReference type="NCBI Taxonomy" id="461633"/>
    <lineage>
        <taxon>Eukaryota</taxon>
        <taxon>Viridiplantae</taxon>
        <taxon>Streptophyta</taxon>
        <taxon>Embryophyta</taxon>
        <taxon>Tracheophyta</taxon>
        <taxon>Spermatophyta</taxon>
        <taxon>Magnoliopsida</taxon>
        <taxon>Ranunculales</taxon>
        <taxon>Menispermaceae</taxon>
        <taxon>Menispermoideae</taxon>
        <taxon>Cissampelideae</taxon>
        <taxon>Stephania</taxon>
    </lineage>
</organism>
<protein>
    <recommendedName>
        <fullName evidence="1">VQ domain-containing protein</fullName>
    </recommendedName>
</protein>
<dbReference type="PANTHER" id="PTHR34777:SF1">
    <property type="entry name" value="VQ MOTIF-CONTAINING PROTEIN 10"/>
    <property type="match status" value="1"/>
</dbReference>
<sequence>MSKTGKAAAEVMVKIIDTRYVQTDALSFKSVVQSLTGKDSNAVALAATPKEAPLLVVSYDDHVDDAHHQCCGTRQHQIQYNSNSSRDLWLEELDTLLNVALPLPHSIP</sequence>
<dbReference type="AlphaFoldDB" id="A0AAP0EBU2"/>
<proteinExistence type="predicted"/>
<dbReference type="Proteomes" id="UP001417504">
    <property type="component" value="Unassembled WGS sequence"/>
</dbReference>
<dbReference type="InterPro" id="IPR039608">
    <property type="entry name" value="VQ_1/10"/>
</dbReference>
<comment type="caution">
    <text evidence="2">The sequence shown here is derived from an EMBL/GenBank/DDBJ whole genome shotgun (WGS) entry which is preliminary data.</text>
</comment>
<evidence type="ECO:0000313" key="2">
    <source>
        <dbReference type="EMBL" id="KAK9086124.1"/>
    </source>
</evidence>
<dbReference type="PANTHER" id="PTHR34777">
    <property type="entry name" value="VQ MOTIF-CONTAINING PROTEIN 10"/>
    <property type="match status" value="1"/>
</dbReference>
<feature type="domain" description="VQ" evidence="1">
    <location>
        <begin position="15"/>
        <end position="41"/>
    </location>
</feature>
<dbReference type="InterPro" id="IPR008889">
    <property type="entry name" value="VQ"/>
</dbReference>
<dbReference type="EMBL" id="JBBNAE010000011">
    <property type="protein sequence ID" value="KAK9086124.1"/>
    <property type="molecule type" value="Genomic_DNA"/>
</dbReference>
<gene>
    <name evidence="2" type="ORF">Sjap_026535</name>
</gene>
<evidence type="ECO:0000313" key="3">
    <source>
        <dbReference type="Proteomes" id="UP001417504"/>
    </source>
</evidence>
<accession>A0AAP0EBU2</accession>
<dbReference type="Pfam" id="PF05678">
    <property type="entry name" value="VQ"/>
    <property type="match status" value="1"/>
</dbReference>
<reference evidence="2 3" key="1">
    <citation type="submission" date="2024-01" db="EMBL/GenBank/DDBJ databases">
        <title>Genome assemblies of Stephania.</title>
        <authorList>
            <person name="Yang L."/>
        </authorList>
    </citation>
    <scope>NUCLEOTIDE SEQUENCE [LARGE SCALE GENOMIC DNA]</scope>
    <source>
        <strain evidence="2">QJT</strain>
        <tissue evidence="2">Leaf</tissue>
    </source>
</reference>
<evidence type="ECO:0000259" key="1">
    <source>
        <dbReference type="Pfam" id="PF05678"/>
    </source>
</evidence>
<name>A0AAP0EBU2_9MAGN</name>
<keyword evidence="3" id="KW-1185">Reference proteome</keyword>